<organism evidence="6 7">
    <name type="scientific">Malus domestica</name>
    <name type="common">Apple</name>
    <name type="synonym">Pyrus malus</name>
    <dbReference type="NCBI Taxonomy" id="3750"/>
    <lineage>
        <taxon>Eukaryota</taxon>
        <taxon>Viridiplantae</taxon>
        <taxon>Streptophyta</taxon>
        <taxon>Embryophyta</taxon>
        <taxon>Tracheophyta</taxon>
        <taxon>Spermatophyta</taxon>
        <taxon>Magnoliopsida</taxon>
        <taxon>eudicotyledons</taxon>
        <taxon>Gunneridae</taxon>
        <taxon>Pentapetalae</taxon>
        <taxon>rosids</taxon>
        <taxon>fabids</taxon>
        <taxon>Rosales</taxon>
        <taxon>Rosaceae</taxon>
        <taxon>Amygdaloideae</taxon>
        <taxon>Maleae</taxon>
        <taxon>Malus</taxon>
    </lineage>
</organism>
<keyword evidence="3 4" id="KW-0378">Hydrolase</keyword>
<protein>
    <recommendedName>
        <fullName evidence="2 4">3-hydroxyisobutyryl-CoA hydrolase</fullName>
        <shortName evidence="4">HIB-CoA hydrolase</shortName>
        <shortName evidence="4">HIBYL-CoA-H</shortName>
        <ecNumber evidence="2 4">3.1.2.4</ecNumber>
    </recommendedName>
    <alternativeName>
        <fullName evidence="4">3-hydroxyisobutyryl-coenzyme A hydrolase</fullName>
    </alternativeName>
</protein>
<dbReference type="Pfam" id="PF16113">
    <property type="entry name" value="ECH_2"/>
    <property type="match status" value="1"/>
</dbReference>
<keyword evidence="7" id="KW-1185">Reference proteome</keyword>
<evidence type="ECO:0000256" key="2">
    <source>
        <dbReference type="ARBA" id="ARBA00011915"/>
    </source>
</evidence>
<dbReference type="AlphaFoldDB" id="A0A498JGE7"/>
<dbReference type="InterPro" id="IPR032259">
    <property type="entry name" value="HIBYL-CoA-H"/>
</dbReference>
<dbReference type="EMBL" id="RDQH01000333">
    <property type="protein sequence ID" value="RXH94216.1"/>
    <property type="molecule type" value="Genomic_DNA"/>
</dbReference>
<dbReference type="GO" id="GO:0003860">
    <property type="term" value="F:3-hydroxyisobutyryl-CoA hydrolase activity"/>
    <property type="evidence" value="ECO:0007669"/>
    <property type="project" value="UniProtKB-UniRule"/>
</dbReference>
<dbReference type="STRING" id="3750.A0A498JGE7"/>
<dbReference type="Gene3D" id="3.90.226.10">
    <property type="entry name" value="2-enoyl-CoA Hydratase, Chain A, domain 1"/>
    <property type="match status" value="1"/>
</dbReference>
<dbReference type="SUPFAM" id="SSF52096">
    <property type="entry name" value="ClpP/crotonase"/>
    <property type="match status" value="1"/>
</dbReference>
<comment type="function">
    <text evidence="4">Hydrolyzes 3-hydroxyisobutyryl-CoA (HIBYL-CoA), a saline catabolite. Has high activity toward isobutyryl-CoA. Could be an isobutyryl-CoA dehydrogenase that functions in valine catabolism.</text>
</comment>
<evidence type="ECO:0000259" key="5">
    <source>
        <dbReference type="Pfam" id="PF16113"/>
    </source>
</evidence>
<dbReference type="InterPro" id="IPR045004">
    <property type="entry name" value="ECH_dom"/>
</dbReference>
<gene>
    <name evidence="6" type="ORF">DVH24_023900</name>
</gene>
<dbReference type="InterPro" id="IPR029045">
    <property type="entry name" value="ClpP/crotonase-like_dom_sf"/>
</dbReference>
<sequence length="143" mass="16682">MEEILSDLEEELAKANTREAGDHNEWLAATIQSLKKALPMSLKITLRLFREGQVQGIGECLFREYRISCRVKQGKISKDFREGCRATLSNMDKKPKWKPSKLELITDHMVEHYFSKLDGDDKEWKEFKFPTRSKFPVFANSKL</sequence>
<dbReference type="GO" id="GO:0006574">
    <property type="term" value="P:L-valine catabolic process"/>
    <property type="evidence" value="ECO:0007669"/>
    <property type="project" value="UniProtKB-UniRule"/>
</dbReference>
<proteinExistence type="inferred from homology"/>
<evidence type="ECO:0000256" key="4">
    <source>
        <dbReference type="RuleBase" id="RU369070"/>
    </source>
</evidence>
<comment type="similarity">
    <text evidence="4">Belongs to the enoyl-CoA hydratase/isomerase family.</text>
</comment>
<comment type="pathway">
    <text evidence="4">Amino-acid degradation; L-valine degradation.</text>
</comment>
<dbReference type="EC" id="3.1.2.4" evidence="2 4"/>
<dbReference type="PANTHER" id="PTHR43176">
    <property type="entry name" value="3-HYDROXYISOBUTYRYL-COA HYDROLASE-RELATED"/>
    <property type="match status" value="1"/>
</dbReference>
<evidence type="ECO:0000313" key="6">
    <source>
        <dbReference type="EMBL" id="RXH94216.1"/>
    </source>
</evidence>
<comment type="caution">
    <text evidence="6">The sequence shown here is derived from an EMBL/GenBank/DDBJ whole genome shotgun (WGS) entry which is preliminary data.</text>
</comment>
<feature type="domain" description="Enoyl-CoA hydratase/isomerase" evidence="5">
    <location>
        <begin position="2"/>
        <end position="114"/>
    </location>
</feature>
<evidence type="ECO:0000313" key="7">
    <source>
        <dbReference type="Proteomes" id="UP000290289"/>
    </source>
</evidence>
<dbReference type="Proteomes" id="UP000290289">
    <property type="component" value="Chromosome 7"/>
</dbReference>
<name>A0A498JGE7_MALDO</name>
<dbReference type="PANTHER" id="PTHR43176:SF3">
    <property type="entry name" value="3-HYDROXYISOBUTYRYL-COA HYDROLASE, MITOCHONDRIAL"/>
    <property type="match status" value="1"/>
</dbReference>
<comment type="catalytic activity">
    <reaction evidence="1 4">
        <text>3-hydroxy-2-methylpropanoyl-CoA + H2O = 3-hydroxy-2-methylpropanoate + CoA + H(+)</text>
        <dbReference type="Rhea" id="RHEA:20888"/>
        <dbReference type="ChEBI" id="CHEBI:11805"/>
        <dbReference type="ChEBI" id="CHEBI:15377"/>
        <dbReference type="ChEBI" id="CHEBI:15378"/>
        <dbReference type="ChEBI" id="CHEBI:57287"/>
        <dbReference type="ChEBI" id="CHEBI:57340"/>
        <dbReference type="EC" id="3.1.2.4"/>
    </reaction>
</comment>
<reference evidence="6 7" key="1">
    <citation type="submission" date="2018-10" db="EMBL/GenBank/DDBJ databases">
        <title>A high-quality apple genome assembly.</title>
        <authorList>
            <person name="Hu J."/>
        </authorList>
    </citation>
    <scope>NUCLEOTIDE SEQUENCE [LARGE SCALE GENOMIC DNA]</scope>
    <source>
        <strain evidence="7">cv. HFTH1</strain>
        <tissue evidence="6">Young leaf</tissue>
    </source>
</reference>
<evidence type="ECO:0000256" key="1">
    <source>
        <dbReference type="ARBA" id="ARBA00001709"/>
    </source>
</evidence>
<evidence type="ECO:0000256" key="3">
    <source>
        <dbReference type="ARBA" id="ARBA00022801"/>
    </source>
</evidence>
<accession>A0A498JGE7</accession>